<accession>A0A0E9T1A6</accession>
<keyword evidence="1" id="KW-0472">Membrane</keyword>
<evidence type="ECO:0000256" key="1">
    <source>
        <dbReference type="SAM" id="Phobius"/>
    </source>
</evidence>
<evidence type="ECO:0000313" key="2">
    <source>
        <dbReference type="EMBL" id="JAH46725.1"/>
    </source>
</evidence>
<keyword evidence="1" id="KW-0812">Transmembrane</keyword>
<dbReference type="AlphaFoldDB" id="A0A0E9T1A6"/>
<proteinExistence type="predicted"/>
<protein>
    <submittedName>
        <fullName evidence="2">Uncharacterized protein</fullName>
    </submittedName>
</protein>
<sequence>MAESILFSLGLGVGTFFFTQSMIQLFRKIMEIVWKFAESYTGYYS</sequence>
<name>A0A0E9T1A6_ANGAN</name>
<reference evidence="2" key="1">
    <citation type="submission" date="2014-11" db="EMBL/GenBank/DDBJ databases">
        <authorList>
            <person name="Amaro Gonzalez C."/>
        </authorList>
    </citation>
    <scope>NUCLEOTIDE SEQUENCE</scope>
</reference>
<dbReference type="EMBL" id="GBXM01061852">
    <property type="protein sequence ID" value="JAH46725.1"/>
    <property type="molecule type" value="Transcribed_RNA"/>
</dbReference>
<organism evidence="2">
    <name type="scientific">Anguilla anguilla</name>
    <name type="common">European freshwater eel</name>
    <name type="synonym">Muraena anguilla</name>
    <dbReference type="NCBI Taxonomy" id="7936"/>
    <lineage>
        <taxon>Eukaryota</taxon>
        <taxon>Metazoa</taxon>
        <taxon>Chordata</taxon>
        <taxon>Craniata</taxon>
        <taxon>Vertebrata</taxon>
        <taxon>Euteleostomi</taxon>
        <taxon>Actinopterygii</taxon>
        <taxon>Neopterygii</taxon>
        <taxon>Teleostei</taxon>
        <taxon>Anguilliformes</taxon>
        <taxon>Anguillidae</taxon>
        <taxon>Anguilla</taxon>
    </lineage>
</organism>
<feature type="transmembrane region" description="Helical" evidence="1">
    <location>
        <begin position="6"/>
        <end position="26"/>
    </location>
</feature>
<keyword evidence="1" id="KW-1133">Transmembrane helix</keyword>
<reference evidence="2" key="2">
    <citation type="journal article" date="2015" name="Fish Shellfish Immunol.">
        <title>Early steps in the European eel (Anguilla anguilla)-Vibrio vulnificus interaction in the gills: Role of the RtxA13 toxin.</title>
        <authorList>
            <person name="Callol A."/>
            <person name="Pajuelo D."/>
            <person name="Ebbesson L."/>
            <person name="Teles M."/>
            <person name="MacKenzie S."/>
            <person name="Amaro C."/>
        </authorList>
    </citation>
    <scope>NUCLEOTIDE SEQUENCE</scope>
</reference>